<accession>A0A8X6TVS8</accession>
<evidence type="ECO:0000313" key="2">
    <source>
        <dbReference type="Proteomes" id="UP000887013"/>
    </source>
</evidence>
<reference evidence="1" key="1">
    <citation type="submission" date="2020-08" db="EMBL/GenBank/DDBJ databases">
        <title>Multicomponent nature underlies the extraordinary mechanical properties of spider dragline silk.</title>
        <authorList>
            <person name="Kono N."/>
            <person name="Nakamura H."/>
            <person name="Mori M."/>
            <person name="Yoshida Y."/>
            <person name="Ohtoshi R."/>
            <person name="Malay A.D."/>
            <person name="Moran D.A.P."/>
            <person name="Tomita M."/>
            <person name="Numata K."/>
            <person name="Arakawa K."/>
        </authorList>
    </citation>
    <scope>NUCLEOTIDE SEQUENCE</scope>
</reference>
<feature type="non-terminal residue" evidence="1">
    <location>
        <position position="41"/>
    </location>
</feature>
<dbReference type="Proteomes" id="UP000887013">
    <property type="component" value="Unassembled WGS sequence"/>
</dbReference>
<comment type="caution">
    <text evidence="1">The sequence shown here is derived from an EMBL/GenBank/DDBJ whole genome shotgun (WGS) entry which is preliminary data.</text>
</comment>
<organism evidence="1 2">
    <name type="scientific">Nephila pilipes</name>
    <name type="common">Giant wood spider</name>
    <name type="synonym">Nephila maculata</name>
    <dbReference type="NCBI Taxonomy" id="299642"/>
    <lineage>
        <taxon>Eukaryota</taxon>
        <taxon>Metazoa</taxon>
        <taxon>Ecdysozoa</taxon>
        <taxon>Arthropoda</taxon>
        <taxon>Chelicerata</taxon>
        <taxon>Arachnida</taxon>
        <taxon>Araneae</taxon>
        <taxon>Araneomorphae</taxon>
        <taxon>Entelegynae</taxon>
        <taxon>Araneoidea</taxon>
        <taxon>Nephilidae</taxon>
        <taxon>Nephila</taxon>
    </lineage>
</organism>
<proteinExistence type="predicted"/>
<dbReference type="EMBL" id="BMAW01019138">
    <property type="protein sequence ID" value="GFT61876.1"/>
    <property type="molecule type" value="Genomic_DNA"/>
</dbReference>
<dbReference type="OrthoDB" id="6426704at2759"/>
<protein>
    <submittedName>
        <fullName evidence="1">Uncharacterized protein</fullName>
    </submittedName>
</protein>
<gene>
    <name evidence="1" type="ORF">NPIL_432461</name>
</gene>
<feature type="non-terminal residue" evidence="1">
    <location>
        <position position="1"/>
    </location>
</feature>
<evidence type="ECO:0000313" key="1">
    <source>
        <dbReference type="EMBL" id="GFT61876.1"/>
    </source>
</evidence>
<sequence length="41" mass="4658">PTFHSRHVVREAPWSYPLPQGKPSLRTLDLAVMPPLYTAVE</sequence>
<keyword evidence="2" id="KW-1185">Reference proteome</keyword>
<dbReference type="AlphaFoldDB" id="A0A8X6TVS8"/>
<name>A0A8X6TVS8_NEPPI</name>